<gene>
    <name evidence="2" type="ORF">GCM10009663_04340</name>
</gene>
<keyword evidence="3" id="KW-1185">Reference proteome</keyword>
<sequence>MWRELILEAAGDADLGEPAGEEALAAVEAALGQPLPAELAALLRECDGVRGRSGDDVVWSAERIARDNAEFRAAADFAALYMPFEPLMFFGDNGGGDQFAFVRTPPRTEVFVWDHETDSRSLACHGLAQYLGRALRETGDWYR</sequence>
<dbReference type="InterPro" id="IPR018958">
    <property type="entry name" value="Knr4/Smi1-like_dom"/>
</dbReference>
<comment type="caution">
    <text evidence="2">The sequence shown here is derived from an EMBL/GenBank/DDBJ whole genome shotgun (WGS) entry which is preliminary data.</text>
</comment>
<evidence type="ECO:0000259" key="1">
    <source>
        <dbReference type="SMART" id="SM00860"/>
    </source>
</evidence>
<organism evidence="2 3">
    <name type="scientific">Kitasatospora arboriphila</name>
    <dbReference type="NCBI Taxonomy" id="258052"/>
    <lineage>
        <taxon>Bacteria</taxon>
        <taxon>Bacillati</taxon>
        <taxon>Actinomycetota</taxon>
        <taxon>Actinomycetes</taxon>
        <taxon>Kitasatosporales</taxon>
        <taxon>Streptomycetaceae</taxon>
        <taxon>Kitasatospora</taxon>
    </lineage>
</organism>
<evidence type="ECO:0000313" key="2">
    <source>
        <dbReference type="EMBL" id="GAA1069919.1"/>
    </source>
</evidence>
<evidence type="ECO:0000313" key="3">
    <source>
        <dbReference type="Proteomes" id="UP001499987"/>
    </source>
</evidence>
<dbReference type="Proteomes" id="UP001499987">
    <property type="component" value="Unassembled WGS sequence"/>
</dbReference>
<dbReference type="SUPFAM" id="SSF160631">
    <property type="entry name" value="SMI1/KNR4-like"/>
    <property type="match status" value="1"/>
</dbReference>
<protein>
    <submittedName>
        <fullName evidence="2">SMI1/KNR4 family protein</fullName>
    </submittedName>
</protein>
<accession>A0ABN1T9B1</accession>
<reference evidence="2 3" key="1">
    <citation type="journal article" date="2019" name="Int. J. Syst. Evol. Microbiol.">
        <title>The Global Catalogue of Microorganisms (GCM) 10K type strain sequencing project: providing services to taxonomists for standard genome sequencing and annotation.</title>
        <authorList>
            <consortium name="The Broad Institute Genomics Platform"/>
            <consortium name="The Broad Institute Genome Sequencing Center for Infectious Disease"/>
            <person name="Wu L."/>
            <person name="Ma J."/>
        </authorList>
    </citation>
    <scope>NUCLEOTIDE SEQUENCE [LARGE SCALE GENOMIC DNA]</scope>
    <source>
        <strain evidence="2 3">JCM 13002</strain>
    </source>
</reference>
<dbReference type="Gene3D" id="3.40.1580.10">
    <property type="entry name" value="SMI1/KNR4-like"/>
    <property type="match status" value="1"/>
</dbReference>
<dbReference type="Pfam" id="PF09346">
    <property type="entry name" value="SMI1_KNR4"/>
    <property type="match status" value="1"/>
</dbReference>
<feature type="domain" description="Knr4/Smi1-like" evidence="1">
    <location>
        <begin position="18"/>
        <end position="133"/>
    </location>
</feature>
<dbReference type="EMBL" id="BAAALD010000003">
    <property type="protein sequence ID" value="GAA1069919.1"/>
    <property type="molecule type" value="Genomic_DNA"/>
</dbReference>
<dbReference type="InterPro" id="IPR037883">
    <property type="entry name" value="Knr4/Smi1-like_sf"/>
</dbReference>
<proteinExistence type="predicted"/>
<dbReference type="SMART" id="SM00860">
    <property type="entry name" value="SMI1_KNR4"/>
    <property type="match status" value="1"/>
</dbReference>
<name>A0ABN1T9B1_9ACTN</name>
<dbReference type="RefSeq" id="WP_344621714.1">
    <property type="nucleotide sequence ID" value="NZ_BAAALD010000003.1"/>
</dbReference>